<evidence type="ECO:0000313" key="2">
    <source>
        <dbReference type="Proteomes" id="UP000005413"/>
    </source>
</evidence>
<protein>
    <submittedName>
        <fullName evidence="1">Uncharacterized protein</fullName>
    </submittedName>
</protein>
<dbReference type="Proteomes" id="UP000005413">
    <property type="component" value="Unassembled WGS sequence"/>
</dbReference>
<dbReference type="AlphaFoldDB" id="G5JJ77"/>
<keyword evidence="2" id="KW-1185">Reference proteome</keyword>
<sequence>MGVIKDIYRGYLTNKGWLFSRNNIFNQVKEEGQVLSFEKTFKNYYILWKK</sequence>
<reference evidence="1 2" key="1">
    <citation type="journal article" date="2012" name="BMC Genomics">
        <title>Comparative genomic analysis of the genus Staphylococcus including Staphylococcus aureus and its newly described sister species Staphylococcus simiae.</title>
        <authorList>
            <person name="Suzuki H."/>
            <person name="Lefebure T."/>
            <person name="Pavinski Bitar P."/>
            <person name="Stanhope M.J."/>
        </authorList>
    </citation>
    <scope>NUCLEOTIDE SEQUENCE [LARGE SCALE GENOMIC DNA]</scope>
    <source>
        <strain evidence="1 2">CCM 7213</strain>
    </source>
</reference>
<gene>
    <name evidence="1" type="ORF">SS7213T_07632</name>
</gene>
<name>G5JJ77_9STAP</name>
<dbReference type="EMBL" id="AEUN01000434">
    <property type="protein sequence ID" value="EHJ07765.1"/>
    <property type="molecule type" value="Genomic_DNA"/>
</dbReference>
<organism evidence="1 2">
    <name type="scientific">Staphylococcus simiae CCM 7213 = CCUG 51256</name>
    <dbReference type="NCBI Taxonomy" id="911238"/>
    <lineage>
        <taxon>Bacteria</taxon>
        <taxon>Bacillati</taxon>
        <taxon>Bacillota</taxon>
        <taxon>Bacilli</taxon>
        <taxon>Bacillales</taxon>
        <taxon>Staphylococcaceae</taxon>
        <taxon>Staphylococcus</taxon>
    </lineage>
</organism>
<evidence type="ECO:0000313" key="1">
    <source>
        <dbReference type="EMBL" id="EHJ07765.1"/>
    </source>
</evidence>
<comment type="caution">
    <text evidence="1">The sequence shown here is derived from an EMBL/GenBank/DDBJ whole genome shotgun (WGS) entry which is preliminary data.</text>
</comment>
<proteinExistence type="predicted"/>
<accession>G5JJ77</accession>